<organism evidence="10 11">
    <name type="scientific">Schaalia naturae</name>
    <dbReference type="NCBI Taxonomy" id="635203"/>
    <lineage>
        <taxon>Bacteria</taxon>
        <taxon>Bacillati</taxon>
        <taxon>Actinomycetota</taxon>
        <taxon>Actinomycetes</taxon>
        <taxon>Actinomycetales</taxon>
        <taxon>Actinomycetaceae</taxon>
        <taxon>Schaalia</taxon>
    </lineage>
</organism>
<evidence type="ECO:0000256" key="7">
    <source>
        <dbReference type="RuleBase" id="RU363032"/>
    </source>
</evidence>
<sequence>MGGLQVTSKVSGMTPAGGGRAVTARPRRRSRREAVWAAVFLAPAVIAILVMRVAPGIDAAWSSLFKALPGGLAEPTFAGLSNYGKLFSNPDFVATLVRTIVFNLIINPLQVFISLVLAVLMTRRIPARGAWRTLLFVPATIPIVGSSIAWGAGLRQDGPVNAILKALGGQPQPFFTSASQALASIMLVATWIGVGYWMIFLIAGLEDIPREYYEAASIDRAGPLRTFFSLTLPLLKRQLLFVLVADTVANFVLFVPVQMLTNGGPQNSTTLLMFDAYRTTYGYGSRNLGAAEVVILMMIMLFFVGLQFALLNERDKK</sequence>
<keyword evidence="5 7" id="KW-1133">Transmembrane helix</keyword>
<gene>
    <name evidence="10" type="ORF">ACFQWG_01590</name>
</gene>
<dbReference type="Proteomes" id="UP001596527">
    <property type="component" value="Unassembled WGS sequence"/>
</dbReference>
<keyword evidence="2 7" id="KW-0813">Transport</keyword>
<dbReference type="Pfam" id="PF00528">
    <property type="entry name" value="BPD_transp_1"/>
    <property type="match status" value="1"/>
</dbReference>
<name>A0ABW2SJA6_9ACTO</name>
<comment type="similarity">
    <text evidence="7">Belongs to the binding-protein-dependent transport system permease family.</text>
</comment>
<feature type="region of interest" description="Disordered" evidence="8">
    <location>
        <begin position="1"/>
        <end position="26"/>
    </location>
</feature>
<dbReference type="SUPFAM" id="SSF161098">
    <property type="entry name" value="MetI-like"/>
    <property type="match status" value="1"/>
</dbReference>
<proteinExistence type="inferred from homology"/>
<dbReference type="CDD" id="cd06261">
    <property type="entry name" value="TM_PBP2"/>
    <property type="match status" value="1"/>
</dbReference>
<reference evidence="11" key="1">
    <citation type="journal article" date="2019" name="Int. J. Syst. Evol. Microbiol.">
        <title>The Global Catalogue of Microorganisms (GCM) 10K type strain sequencing project: providing services to taxonomists for standard genome sequencing and annotation.</title>
        <authorList>
            <consortium name="The Broad Institute Genomics Platform"/>
            <consortium name="The Broad Institute Genome Sequencing Center for Infectious Disease"/>
            <person name="Wu L."/>
            <person name="Ma J."/>
        </authorList>
    </citation>
    <scope>NUCLEOTIDE SEQUENCE [LARGE SCALE GENOMIC DNA]</scope>
    <source>
        <strain evidence="11">CCUG 56698</strain>
    </source>
</reference>
<evidence type="ECO:0000256" key="4">
    <source>
        <dbReference type="ARBA" id="ARBA00022692"/>
    </source>
</evidence>
<evidence type="ECO:0000259" key="9">
    <source>
        <dbReference type="PROSITE" id="PS50928"/>
    </source>
</evidence>
<evidence type="ECO:0000256" key="3">
    <source>
        <dbReference type="ARBA" id="ARBA00022475"/>
    </source>
</evidence>
<keyword evidence="11" id="KW-1185">Reference proteome</keyword>
<dbReference type="Gene3D" id="1.10.3720.10">
    <property type="entry name" value="MetI-like"/>
    <property type="match status" value="1"/>
</dbReference>
<dbReference type="EMBL" id="JBHTEF010000001">
    <property type="protein sequence ID" value="MFC7579919.1"/>
    <property type="molecule type" value="Genomic_DNA"/>
</dbReference>
<accession>A0ABW2SJA6</accession>
<evidence type="ECO:0000313" key="11">
    <source>
        <dbReference type="Proteomes" id="UP001596527"/>
    </source>
</evidence>
<dbReference type="PROSITE" id="PS50928">
    <property type="entry name" value="ABC_TM1"/>
    <property type="match status" value="1"/>
</dbReference>
<feature type="transmembrane region" description="Helical" evidence="7">
    <location>
        <begin position="239"/>
        <end position="259"/>
    </location>
</feature>
<keyword evidence="4 7" id="KW-0812">Transmembrane</keyword>
<evidence type="ECO:0000256" key="6">
    <source>
        <dbReference type="ARBA" id="ARBA00023136"/>
    </source>
</evidence>
<dbReference type="PANTHER" id="PTHR30193:SF37">
    <property type="entry name" value="INNER MEMBRANE ABC TRANSPORTER PERMEASE PROTEIN YCJO"/>
    <property type="match status" value="1"/>
</dbReference>
<feature type="transmembrane region" description="Helical" evidence="7">
    <location>
        <begin position="181"/>
        <end position="203"/>
    </location>
</feature>
<keyword evidence="3" id="KW-1003">Cell membrane</keyword>
<feature type="transmembrane region" description="Helical" evidence="7">
    <location>
        <begin position="100"/>
        <end position="121"/>
    </location>
</feature>
<evidence type="ECO:0000256" key="1">
    <source>
        <dbReference type="ARBA" id="ARBA00004651"/>
    </source>
</evidence>
<dbReference type="RefSeq" id="WP_291495248.1">
    <property type="nucleotide sequence ID" value="NZ_JBHTEF010000001.1"/>
</dbReference>
<dbReference type="InterPro" id="IPR000515">
    <property type="entry name" value="MetI-like"/>
</dbReference>
<dbReference type="InterPro" id="IPR051393">
    <property type="entry name" value="ABC_transporter_permease"/>
</dbReference>
<evidence type="ECO:0000256" key="5">
    <source>
        <dbReference type="ARBA" id="ARBA00022989"/>
    </source>
</evidence>
<evidence type="ECO:0000256" key="2">
    <source>
        <dbReference type="ARBA" id="ARBA00022448"/>
    </source>
</evidence>
<protein>
    <submittedName>
        <fullName evidence="10">Carbohydrate ABC transporter permease</fullName>
    </submittedName>
</protein>
<evidence type="ECO:0000256" key="8">
    <source>
        <dbReference type="SAM" id="MobiDB-lite"/>
    </source>
</evidence>
<evidence type="ECO:0000313" key="10">
    <source>
        <dbReference type="EMBL" id="MFC7579919.1"/>
    </source>
</evidence>
<feature type="domain" description="ABC transmembrane type-1" evidence="9">
    <location>
        <begin position="96"/>
        <end position="307"/>
    </location>
</feature>
<dbReference type="PANTHER" id="PTHR30193">
    <property type="entry name" value="ABC TRANSPORTER PERMEASE PROTEIN"/>
    <property type="match status" value="1"/>
</dbReference>
<dbReference type="InterPro" id="IPR035906">
    <property type="entry name" value="MetI-like_sf"/>
</dbReference>
<feature type="transmembrane region" description="Helical" evidence="7">
    <location>
        <begin position="133"/>
        <end position="152"/>
    </location>
</feature>
<feature type="transmembrane region" description="Helical" evidence="7">
    <location>
        <begin position="34"/>
        <end position="54"/>
    </location>
</feature>
<comment type="caution">
    <text evidence="10">The sequence shown here is derived from an EMBL/GenBank/DDBJ whole genome shotgun (WGS) entry which is preliminary data.</text>
</comment>
<comment type="subcellular location">
    <subcellularLocation>
        <location evidence="1 7">Cell membrane</location>
        <topology evidence="1 7">Multi-pass membrane protein</topology>
    </subcellularLocation>
</comment>
<feature type="compositionally biased region" description="Polar residues" evidence="8">
    <location>
        <begin position="1"/>
        <end position="11"/>
    </location>
</feature>
<feature type="transmembrane region" description="Helical" evidence="7">
    <location>
        <begin position="293"/>
        <end position="311"/>
    </location>
</feature>
<keyword evidence="6 7" id="KW-0472">Membrane</keyword>